<name>A0A917HTJ9_9BACT</name>
<dbReference type="AlphaFoldDB" id="A0A917HTJ9"/>
<dbReference type="EMBL" id="BMGT01000004">
    <property type="protein sequence ID" value="GGG88735.1"/>
    <property type="molecule type" value="Genomic_DNA"/>
</dbReference>
<dbReference type="Pfam" id="PF07589">
    <property type="entry name" value="PEP-CTERM"/>
    <property type="match status" value="1"/>
</dbReference>
<dbReference type="RefSeq" id="WP_188555618.1">
    <property type="nucleotide sequence ID" value="NZ_BMGT01000004.1"/>
</dbReference>
<feature type="domain" description="Ice-binding protein C-terminal" evidence="1">
    <location>
        <begin position="229"/>
        <end position="252"/>
    </location>
</feature>
<protein>
    <recommendedName>
        <fullName evidence="1">Ice-binding protein C-terminal domain-containing protein</fullName>
    </recommendedName>
</protein>
<comment type="caution">
    <text evidence="2">The sequence shown here is derived from an EMBL/GenBank/DDBJ whole genome shotgun (WGS) entry which is preliminary data.</text>
</comment>
<dbReference type="InterPro" id="IPR013424">
    <property type="entry name" value="Ice-binding_C"/>
</dbReference>
<evidence type="ECO:0000313" key="2">
    <source>
        <dbReference type="EMBL" id="GGG88735.1"/>
    </source>
</evidence>
<proteinExistence type="predicted"/>
<keyword evidence="3" id="KW-1185">Reference proteome</keyword>
<evidence type="ECO:0000313" key="3">
    <source>
        <dbReference type="Proteomes" id="UP000647241"/>
    </source>
</evidence>
<organism evidence="2 3">
    <name type="scientific">Edaphobacter dinghuensis</name>
    <dbReference type="NCBI Taxonomy" id="1560005"/>
    <lineage>
        <taxon>Bacteria</taxon>
        <taxon>Pseudomonadati</taxon>
        <taxon>Acidobacteriota</taxon>
        <taxon>Terriglobia</taxon>
        <taxon>Terriglobales</taxon>
        <taxon>Acidobacteriaceae</taxon>
        <taxon>Edaphobacter</taxon>
    </lineage>
</organism>
<dbReference type="Proteomes" id="UP000647241">
    <property type="component" value="Unassembled WGS sequence"/>
</dbReference>
<reference evidence="2" key="2">
    <citation type="submission" date="2020-09" db="EMBL/GenBank/DDBJ databases">
        <authorList>
            <person name="Sun Q."/>
            <person name="Zhou Y."/>
        </authorList>
    </citation>
    <scope>NUCLEOTIDE SEQUENCE</scope>
    <source>
        <strain evidence="2">CGMCC 1.12997</strain>
    </source>
</reference>
<reference evidence="2" key="1">
    <citation type="journal article" date="2014" name="Int. J. Syst. Evol. Microbiol.">
        <title>Complete genome sequence of Corynebacterium casei LMG S-19264T (=DSM 44701T), isolated from a smear-ripened cheese.</title>
        <authorList>
            <consortium name="US DOE Joint Genome Institute (JGI-PGF)"/>
            <person name="Walter F."/>
            <person name="Albersmeier A."/>
            <person name="Kalinowski J."/>
            <person name="Ruckert C."/>
        </authorList>
    </citation>
    <scope>NUCLEOTIDE SEQUENCE</scope>
    <source>
        <strain evidence="2">CGMCC 1.12997</strain>
    </source>
</reference>
<accession>A0A917HTJ9</accession>
<sequence>MNISLDSRPSCAAARWVSARIASRSNVILSALLVLATSVALAPAAKADSYTFSFSGGGLSASGVIDVSSATVPGVPGAYQVTGISGSFSDSNLGLSNVAITGLQTTGLPTNITPPGQPYAGSFVPPGSQADGYGFSWDNLFYPAGDSPAVCPPPGPGDPNPPYPFGGGLLDIYGLLFNVQGGYNVDVWSNGVLPGLGLSYGAGDSLNGKVLSTYGEPFAGTSVNFTASPVPEPGSLLLLGTGMVGLVGTLRRKLMA</sequence>
<dbReference type="NCBIfam" id="TIGR02595">
    <property type="entry name" value="PEP_CTERM"/>
    <property type="match status" value="1"/>
</dbReference>
<evidence type="ECO:0000259" key="1">
    <source>
        <dbReference type="Pfam" id="PF07589"/>
    </source>
</evidence>
<gene>
    <name evidence="2" type="ORF">GCM10011585_36040</name>
</gene>